<keyword evidence="2" id="KW-1185">Reference proteome</keyword>
<dbReference type="AlphaFoldDB" id="A0A836I5P4"/>
<protein>
    <submittedName>
        <fullName evidence="1">Uncharacterized protein</fullName>
    </submittedName>
</protein>
<dbReference type="OrthoDB" id="275834at2759"/>
<dbReference type="KEGG" id="phet:94287029"/>
<gene>
    <name evidence="1" type="ORF">JKF63_00903</name>
</gene>
<dbReference type="EMBL" id="JAFJZO010000036">
    <property type="protein sequence ID" value="KAG5490781.1"/>
    <property type="molecule type" value="Genomic_DNA"/>
</dbReference>
<comment type="caution">
    <text evidence="1">The sequence shown here is derived from an EMBL/GenBank/DDBJ whole genome shotgun (WGS) entry which is preliminary data.</text>
</comment>
<evidence type="ECO:0000313" key="2">
    <source>
        <dbReference type="Proteomes" id="UP000674318"/>
    </source>
</evidence>
<proteinExistence type="predicted"/>
<dbReference type="GeneID" id="94287029"/>
<evidence type="ECO:0000313" key="1">
    <source>
        <dbReference type="EMBL" id="KAG5490781.1"/>
    </source>
</evidence>
<name>A0A836I5P4_9TRYP</name>
<dbReference type="RefSeq" id="XP_067753109.1">
    <property type="nucleotide sequence ID" value="XM_067896952.1"/>
</dbReference>
<organism evidence="1 2">
    <name type="scientific">Porcisia hertigi</name>
    <dbReference type="NCBI Taxonomy" id="2761500"/>
    <lineage>
        <taxon>Eukaryota</taxon>
        <taxon>Discoba</taxon>
        <taxon>Euglenozoa</taxon>
        <taxon>Kinetoplastea</taxon>
        <taxon>Metakinetoplastina</taxon>
        <taxon>Trypanosomatida</taxon>
        <taxon>Trypanosomatidae</taxon>
        <taxon>Leishmaniinae</taxon>
        <taxon>Porcisia</taxon>
    </lineage>
</organism>
<accession>A0A836I5P4</accession>
<reference evidence="1 2" key="1">
    <citation type="submission" date="2021-02" db="EMBL/GenBank/DDBJ databases">
        <title>Porcisia hertigi Genome sequencing and assembly.</title>
        <authorList>
            <person name="Almutairi H."/>
            <person name="Gatherer D."/>
        </authorList>
    </citation>
    <scope>NUCLEOTIDE SEQUENCE [LARGE SCALE GENOMIC DNA]</scope>
    <source>
        <strain evidence="1 2">C119</strain>
    </source>
</reference>
<sequence length="185" mass="21238">MVLNKWAVVTKSAPPPAGLRPLARLVSPNPKLRPTDYKIPYVLRTFIKDRHLSEVQHIENRGMYREELAIERSRFPRMDKTLIIQTDGSLNEREFEFAVPPVVALFQDRLSAYRQRQVALAKIGKLKRIKSWETPIRGKESLNPVCNALVFPYCVPKKMLVRPRAVDPLSAKSMADSRSNREESS</sequence>
<dbReference type="Proteomes" id="UP000674318">
    <property type="component" value="Unassembled WGS sequence"/>
</dbReference>